<comment type="subcellular location">
    <subcellularLocation>
        <location evidence="1">Membrane</location>
    </subcellularLocation>
</comment>
<name>A0AAW1SSY8_9CHLO</name>
<evidence type="ECO:0000256" key="4">
    <source>
        <dbReference type="ARBA" id="ARBA00022989"/>
    </source>
</evidence>
<dbReference type="Pfam" id="PF01490">
    <property type="entry name" value="Aa_trans"/>
    <property type="match status" value="1"/>
</dbReference>
<feature type="transmembrane region" description="Helical" evidence="6">
    <location>
        <begin position="46"/>
        <end position="65"/>
    </location>
</feature>
<keyword evidence="4 6" id="KW-1133">Transmembrane helix</keyword>
<organism evidence="8 9">
    <name type="scientific">Apatococcus fuscideae</name>
    <dbReference type="NCBI Taxonomy" id="2026836"/>
    <lineage>
        <taxon>Eukaryota</taxon>
        <taxon>Viridiplantae</taxon>
        <taxon>Chlorophyta</taxon>
        <taxon>core chlorophytes</taxon>
        <taxon>Trebouxiophyceae</taxon>
        <taxon>Chlorellales</taxon>
        <taxon>Chlorellaceae</taxon>
        <taxon>Apatococcus</taxon>
    </lineage>
</organism>
<feature type="transmembrane region" description="Helical" evidence="6">
    <location>
        <begin position="21"/>
        <end position="40"/>
    </location>
</feature>
<dbReference type="GO" id="GO:0006865">
    <property type="term" value="P:amino acid transport"/>
    <property type="evidence" value="ECO:0007669"/>
    <property type="project" value="UniProtKB-KW"/>
</dbReference>
<dbReference type="AlphaFoldDB" id="A0AAW1SSY8"/>
<dbReference type="GO" id="GO:0016020">
    <property type="term" value="C:membrane"/>
    <property type="evidence" value="ECO:0007669"/>
    <property type="project" value="UniProtKB-SubCell"/>
</dbReference>
<evidence type="ECO:0000313" key="9">
    <source>
        <dbReference type="Proteomes" id="UP001485043"/>
    </source>
</evidence>
<evidence type="ECO:0000256" key="5">
    <source>
        <dbReference type="ARBA" id="ARBA00023136"/>
    </source>
</evidence>
<evidence type="ECO:0000256" key="3">
    <source>
        <dbReference type="ARBA" id="ARBA00022970"/>
    </source>
</evidence>
<feature type="domain" description="Amino acid transporter transmembrane" evidence="7">
    <location>
        <begin position="14"/>
        <end position="101"/>
    </location>
</feature>
<feature type="transmembrane region" description="Helical" evidence="6">
    <location>
        <begin position="86"/>
        <end position="119"/>
    </location>
</feature>
<gene>
    <name evidence="8" type="ORF">WJX84_006331</name>
</gene>
<dbReference type="InterPro" id="IPR013057">
    <property type="entry name" value="AA_transpt_TM"/>
</dbReference>
<keyword evidence="9" id="KW-1185">Reference proteome</keyword>
<evidence type="ECO:0000256" key="1">
    <source>
        <dbReference type="ARBA" id="ARBA00004370"/>
    </source>
</evidence>
<sequence length="145" mass="15929">MWEKLIGTHTKPYWIRLPSRIPVVLLIWFFALLVPFFSLLNSIFGALLTSFATYIIPSAVYIIAFRKVETRKAATMQPPAFLGRSWNVAFAINIFIIFTIAIVGTGFGGWASIAAFIAASNQYKVFGACYQCTAATPVPSAPKSG</sequence>
<reference evidence="8 9" key="1">
    <citation type="journal article" date="2024" name="Nat. Commun.">
        <title>Phylogenomics reveals the evolutionary origins of lichenization in chlorophyte algae.</title>
        <authorList>
            <person name="Puginier C."/>
            <person name="Libourel C."/>
            <person name="Otte J."/>
            <person name="Skaloud P."/>
            <person name="Haon M."/>
            <person name="Grisel S."/>
            <person name="Petersen M."/>
            <person name="Berrin J.G."/>
            <person name="Delaux P.M."/>
            <person name="Dal Grande F."/>
            <person name="Keller J."/>
        </authorList>
    </citation>
    <scope>NUCLEOTIDE SEQUENCE [LARGE SCALE GENOMIC DNA]</scope>
    <source>
        <strain evidence="8 9">SAG 2523</strain>
    </source>
</reference>
<accession>A0AAW1SSY8</accession>
<protein>
    <recommendedName>
        <fullName evidence="7">Amino acid transporter transmembrane domain-containing protein</fullName>
    </recommendedName>
</protein>
<evidence type="ECO:0000313" key="8">
    <source>
        <dbReference type="EMBL" id="KAK9855480.1"/>
    </source>
</evidence>
<evidence type="ECO:0000259" key="7">
    <source>
        <dbReference type="Pfam" id="PF01490"/>
    </source>
</evidence>
<evidence type="ECO:0000256" key="2">
    <source>
        <dbReference type="ARBA" id="ARBA00022692"/>
    </source>
</evidence>
<keyword evidence="3" id="KW-0813">Transport</keyword>
<keyword evidence="2 6" id="KW-0812">Transmembrane</keyword>
<keyword evidence="3" id="KW-0029">Amino-acid transport</keyword>
<dbReference type="EMBL" id="JALJOV010001053">
    <property type="protein sequence ID" value="KAK9855480.1"/>
    <property type="molecule type" value="Genomic_DNA"/>
</dbReference>
<evidence type="ECO:0000256" key="6">
    <source>
        <dbReference type="SAM" id="Phobius"/>
    </source>
</evidence>
<comment type="caution">
    <text evidence="8">The sequence shown here is derived from an EMBL/GenBank/DDBJ whole genome shotgun (WGS) entry which is preliminary data.</text>
</comment>
<proteinExistence type="predicted"/>
<keyword evidence="5 6" id="KW-0472">Membrane</keyword>
<dbReference type="Proteomes" id="UP001485043">
    <property type="component" value="Unassembled WGS sequence"/>
</dbReference>